<proteinExistence type="predicted"/>
<comment type="caution">
    <text evidence="2">The sequence shown here is derived from an EMBL/GenBank/DDBJ whole genome shotgun (WGS) entry which is preliminary data.</text>
</comment>
<name>A0A9W6CDX6_XANFL</name>
<dbReference type="Pfam" id="PF13676">
    <property type="entry name" value="TIR_2"/>
    <property type="match status" value="1"/>
</dbReference>
<dbReference type="AlphaFoldDB" id="A0A9W6CDX6"/>
<dbReference type="RefSeq" id="WP_281804638.1">
    <property type="nucleotide sequence ID" value="NZ_BSDO01000001.1"/>
</dbReference>
<sequence>MGHKIFLSHNYNDKPIVEPVAIILASIFGADAVFYDSWSIQPGDGIIDKMNSGLSAPEFVFFFVSKNSLDSGMVKLEWQNALYAASKGKTKIIPIKVDDAAMPPILMQTLYIDLFSIGIEAAIAQIVGVIQGNASFTPQHMGFSNLTYDFLKNADGNLDISVFASHLLETNPSFLILTENKKDEFNANSPNWPMSTGIFQESINVPGGLIFNGLFFRPVGATITPNIPLRIRLTPKEGIPIDFRGIWHQKAEDAFVEIPRKLLK</sequence>
<dbReference type="Gene3D" id="3.40.50.10140">
    <property type="entry name" value="Toll/interleukin-1 receptor homology (TIR) domain"/>
    <property type="match status" value="1"/>
</dbReference>
<evidence type="ECO:0000313" key="3">
    <source>
        <dbReference type="EMBL" id="MDR6333774.1"/>
    </source>
</evidence>
<dbReference type="GO" id="GO:0007165">
    <property type="term" value="P:signal transduction"/>
    <property type="evidence" value="ECO:0007669"/>
    <property type="project" value="InterPro"/>
</dbReference>
<reference evidence="2" key="1">
    <citation type="submission" date="2022-12" db="EMBL/GenBank/DDBJ databases">
        <title>Reference genome sequencing for broad-spectrum identification of bacterial and archaeal isolates by mass spectrometry.</title>
        <authorList>
            <person name="Sekiguchi Y."/>
            <person name="Tourlousse D.M."/>
        </authorList>
    </citation>
    <scope>NUCLEOTIDE SEQUENCE</scope>
    <source>
        <strain evidence="2">301</strain>
    </source>
</reference>
<dbReference type="EMBL" id="BSDO01000001">
    <property type="protein sequence ID" value="GLI20473.1"/>
    <property type="molecule type" value="Genomic_DNA"/>
</dbReference>
<protein>
    <recommendedName>
        <fullName evidence="1">TIR domain-containing protein</fullName>
    </recommendedName>
</protein>
<dbReference type="Proteomes" id="UP001245370">
    <property type="component" value="Unassembled WGS sequence"/>
</dbReference>
<accession>A0A9W6CDX6</accession>
<dbReference type="SUPFAM" id="SSF52200">
    <property type="entry name" value="Toll/Interleukin receptor TIR domain"/>
    <property type="match status" value="1"/>
</dbReference>
<dbReference type="Proteomes" id="UP001144397">
    <property type="component" value="Unassembled WGS sequence"/>
</dbReference>
<evidence type="ECO:0000313" key="4">
    <source>
        <dbReference type="Proteomes" id="UP001144397"/>
    </source>
</evidence>
<feature type="domain" description="TIR" evidence="1">
    <location>
        <begin position="5"/>
        <end position="126"/>
    </location>
</feature>
<dbReference type="InterPro" id="IPR000157">
    <property type="entry name" value="TIR_dom"/>
</dbReference>
<dbReference type="EMBL" id="JAVDPY010000003">
    <property type="protein sequence ID" value="MDR6333774.1"/>
    <property type="molecule type" value="Genomic_DNA"/>
</dbReference>
<dbReference type="GeneID" id="95760940"/>
<reference evidence="3 5" key="2">
    <citation type="submission" date="2023-07" db="EMBL/GenBank/DDBJ databases">
        <title>Genomic Encyclopedia of Type Strains, Phase IV (KMG-IV): sequencing the most valuable type-strain genomes for metagenomic binning, comparative biology and taxonomic classification.</title>
        <authorList>
            <person name="Goeker M."/>
        </authorList>
    </citation>
    <scope>NUCLEOTIDE SEQUENCE [LARGE SCALE GENOMIC DNA]</scope>
    <source>
        <strain evidence="3 5">DSM 338</strain>
    </source>
</reference>
<gene>
    <name evidence="3" type="ORF">GGQ86_002244</name>
    <name evidence="2" type="ORF">XFLAVUS301_01470</name>
</gene>
<organism evidence="2 4">
    <name type="scientific">Xanthobacter flavus</name>
    <dbReference type="NCBI Taxonomy" id="281"/>
    <lineage>
        <taxon>Bacteria</taxon>
        <taxon>Pseudomonadati</taxon>
        <taxon>Pseudomonadota</taxon>
        <taxon>Alphaproteobacteria</taxon>
        <taxon>Hyphomicrobiales</taxon>
        <taxon>Xanthobacteraceae</taxon>
        <taxon>Xanthobacter</taxon>
    </lineage>
</organism>
<evidence type="ECO:0000313" key="2">
    <source>
        <dbReference type="EMBL" id="GLI20473.1"/>
    </source>
</evidence>
<dbReference type="InterPro" id="IPR035897">
    <property type="entry name" value="Toll_tir_struct_dom_sf"/>
</dbReference>
<keyword evidence="5" id="KW-1185">Reference proteome</keyword>
<evidence type="ECO:0000259" key="1">
    <source>
        <dbReference type="Pfam" id="PF13676"/>
    </source>
</evidence>
<evidence type="ECO:0000313" key="5">
    <source>
        <dbReference type="Proteomes" id="UP001245370"/>
    </source>
</evidence>